<dbReference type="EMBL" id="KN714680">
    <property type="protein sequence ID" value="KUI55419.1"/>
    <property type="molecule type" value="Genomic_DNA"/>
</dbReference>
<evidence type="ECO:0000313" key="3">
    <source>
        <dbReference type="Proteomes" id="UP000078576"/>
    </source>
</evidence>
<name>A0A194UUY4_CYTMA</name>
<reference evidence="3" key="1">
    <citation type="submission" date="2014-12" db="EMBL/GenBank/DDBJ databases">
        <title>Genome Sequence of Valsa Canker Pathogens Uncovers a Specific Adaption of Colonization on Woody Bark.</title>
        <authorList>
            <person name="Yin Z."/>
            <person name="Liu H."/>
            <person name="Gao X."/>
            <person name="Li Z."/>
            <person name="Song N."/>
            <person name="Ke X."/>
            <person name="Dai Q."/>
            <person name="Wu Y."/>
            <person name="Sun Y."/>
            <person name="Xu J.-R."/>
            <person name="Kang Z.K."/>
            <person name="Wang L."/>
            <person name="Huang L."/>
        </authorList>
    </citation>
    <scope>NUCLEOTIDE SEQUENCE [LARGE SCALE GENOMIC DNA]</scope>
    <source>
        <strain evidence="3">SXYL134</strain>
    </source>
</reference>
<dbReference type="STRING" id="694573.A0A194UUY4"/>
<feature type="region of interest" description="Disordered" evidence="1">
    <location>
        <begin position="148"/>
        <end position="174"/>
    </location>
</feature>
<sequence length="174" mass="20012">MDTISDVETGNYIPEAETDDREDLWIPYIDRQWLKQLWRNEESDLSIVDRPASDSAHYPSLGDYARVGKMLRHDMSVQSIATHVAVILADVPNASWIMKAAPFPVVEVEPVIGELYHVYKDHVRVSNRSEAVNASKSFERDFVGKFTMTGSSERRRHDSPPPSPRMKKRRVKTW</sequence>
<gene>
    <name evidence="2" type="ORF">VP1G_02843</name>
</gene>
<feature type="compositionally biased region" description="Basic residues" evidence="1">
    <location>
        <begin position="165"/>
        <end position="174"/>
    </location>
</feature>
<proteinExistence type="predicted"/>
<accession>A0A194UUY4</accession>
<keyword evidence="3" id="KW-1185">Reference proteome</keyword>
<dbReference type="OrthoDB" id="5194487at2759"/>
<organism evidence="2 3">
    <name type="scientific">Cytospora mali</name>
    <name type="common">Apple Valsa canker fungus</name>
    <name type="synonym">Valsa mali</name>
    <dbReference type="NCBI Taxonomy" id="578113"/>
    <lineage>
        <taxon>Eukaryota</taxon>
        <taxon>Fungi</taxon>
        <taxon>Dikarya</taxon>
        <taxon>Ascomycota</taxon>
        <taxon>Pezizomycotina</taxon>
        <taxon>Sordariomycetes</taxon>
        <taxon>Sordariomycetidae</taxon>
        <taxon>Diaporthales</taxon>
        <taxon>Cytosporaceae</taxon>
        <taxon>Cytospora</taxon>
    </lineage>
</organism>
<dbReference type="Proteomes" id="UP000078576">
    <property type="component" value="Unassembled WGS sequence"/>
</dbReference>
<protein>
    <submittedName>
        <fullName evidence="2">Uncharacterized protein</fullName>
    </submittedName>
</protein>
<evidence type="ECO:0000256" key="1">
    <source>
        <dbReference type="SAM" id="MobiDB-lite"/>
    </source>
</evidence>
<dbReference type="AlphaFoldDB" id="A0A194UUY4"/>
<evidence type="ECO:0000313" key="2">
    <source>
        <dbReference type="EMBL" id="KUI55419.1"/>
    </source>
</evidence>